<dbReference type="InterPro" id="IPR029068">
    <property type="entry name" value="Glyas_Bleomycin-R_OHBP_Dase"/>
</dbReference>
<reference evidence="3" key="1">
    <citation type="submission" date="2018-09" db="EMBL/GenBank/DDBJ databases">
        <title>Paracoccus onubensis nov. sp. a moderate halophilic bacterium isolated from Gruta de las Maravillas (Aracena, Spain).</title>
        <authorList>
            <person name="Jurado V."/>
            <person name="Gutierrez-Patricio S."/>
            <person name="Gonzalez-Pimentel J.L."/>
            <person name="Miller A.Z."/>
            <person name="Laiz L."/>
            <person name="Saiz-Jimenez C."/>
        </authorList>
    </citation>
    <scope>NUCLEOTIDE SEQUENCE [LARGE SCALE GENOMIC DNA]</scope>
    <source>
        <strain evidence="3">DSM 26381</strain>
    </source>
</reference>
<dbReference type="SUPFAM" id="SSF54593">
    <property type="entry name" value="Glyoxalase/Bleomycin resistance protein/Dihydroxybiphenyl dioxygenase"/>
    <property type="match status" value="1"/>
</dbReference>
<feature type="domain" description="Glyoxalase-like" evidence="1">
    <location>
        <begin position="6"/>
        <end position="156"/>
    </location>
</feature>
<dbReference type="RefSeq" id="WP_119898674.1">
    <property type="nucleotide sequence ID" value="NZ_QNRC01000030.1"/>
</dbReference>
<gene>
    <name evidence="2" type="ORF">D3P05_13465</name>
</gene>
<dbReference type="Proteomes" id="UP000283587">
    <property type="component" value="Unassembled WGS sequence"/>
</dbReference>
<comment type="caution">
    <text evidence="2">The sequence shown here is derived from an EMBL/GenBank/DDBJ whole genome shotgun (WGS) entry which is preliminary data.</text>
</comment>
<dbReference type="OrthoDB" id="8451710at2"/>
<accession>A0A419A5B8</accession>
<protein>
    <submittedName>
        <fullName evidence="2">VOC family protein</fullName>
    </submittedName>
</protein>
<sequence length="187" mass="20059">MQVPGFDHVAIAARSLAEGARWLRDRLGVAPEPGGSHPLMGTHNMLLSLGPGEYLELIAIDPEAPAPARPRWFGLDRFDGPPRLAGWVARADPLVPPPGTTLAEASRGALRWRITLPDGGQMPQDDARPMLIDWGTGAHPSDSLPDHGLRLARLTLPLDPLPLADPRLRHGDRFGVTLSTPSGEVAL</sequence>
<dbReference type="Gene3D" id="3.10.180.10">
    <property type="entry name" value="2,3-Dihydroxybiphenyl 1,2-Dioxygenase, domain 1"/>
    <property type="match status" value="1"/>
</dbReference>
<evidence type="ECO:0000259" key="1">
    <source>
        <dbReference type="Pfam" id="PF13468"/>
    </source>
</evidence>
<name>A0A419A5B8_9RHOB</name>
<proteinExistence type="predicted"/>
<evidence type="ECO:0000313" key="2">
    <source>
        <dbReference type="EMBL" id="RJL11094.1"/>
    </source>
</evidence>
<dbReference type="Pfam" id="PF13468">
    <property type="entry name" value="Glyoxalase_3"/>
    <property type="match status" value="1"/>
</dbReference>
<dbReference type="EMBL" id="QZEW01000055">
    <property type="protein sequence ID" value="RJL11094.1"/>
    <property type="molecule type" value="Genomic_DNA"/>
</dbReference>
<evidence type="ECO:0000313" key="3">
    <source>
        <dbReference type="Proteomes" id="UP000283587"/>
    </source>
</evidence>
<organism evidence="2 3">
    <name type="scientific">Paracoccus siganidrum</name>
    <dbReference type="NCBI Taxonomy" id="1276757"/>
    <lineage>
        <taxon>Bacteria</taxon>
        <taxon>Pseudomonadati</taxon>
        <taxon>Pseudomonadota</taxon>
        <taxon>Alphaproteobacteria</taxon>
        <taxon>Rhodobacterales</taxon>
        <taxon>Paracoccaceae</taxon>
        <taxon>Paracoccus</taxon>
    </lineage>
</organism>
<dbReference type="InterPro" id="IPR025870">
    <property type="entry name" value="Glyoxalase-like_dom"/>
</dbReference>
<keyword evidence="3" id="KW-1185">Reference proteome</keyword>
<dbReference type="AlphaFoldDB" id="A0A419A5B8"/>